<dbReference type="GO" id="GO:0098552">
    <property type="term" value="C:side of membrane"/>
    <property type="evidence" value="ECO:0007669"/>
    <property type="project" value="UniProtKB-KW"/>
</dbReference>
<comment type="subcellular location">
    <subcellularLocation>
        <location evidence="2">Cell membrane</location>
        <topology evidence="2">Lipid-anchor</topology>
        <topology evidence="2">GPI-anchor</topology>
    </subcellularLocation>
</comment>
<dbReference type="Gene3D" id="3.20.20.370">
    <property type="entry name" value="Glycoside hydrolase/deacetylase"/>
    <property type="match status" value="1"/>
</dbReference>
<feature type="compositionally biased region" description="Low complexity" evidence="14">
    <location>
        <begin position="365"/>
        <end position="376"/>
    </location>
</feature>
<feature type="region of interest" description="Disordered" evidence="14">
    <location>
        <begin position="44"/>
        <end position="73"/>
    </location>
</feature>
<dbReference type="EMBL" id="ML179035">
    <property type="protein sequence ID" value="THV08556.1"/>
    <property type="molecule type" value="Genomic_DNA"/>
</dbReference>
<dbReference type="PANTHER" id="PTHR10587:SF135">
    <property type="entry name" value="CHITIN DEACETYLASE 3"/>
    <property type="match status" value="1"/>
</dbReference>
<feature type="domain" description="NodB homology" evidence="16">
    <location>
        <begin position="142"/>
        <end position="328"/>
    </location>
</feature>
<dbReference type="InterPro" id="IPR011330">
    <property type="entry name" value="Glyco_hydro/deAcase_b/a-brl"/>
</dbReference>
<evidence type="ECO:0000256" key="11">
    <source>
        <dbReference type="ARBA" id="ARBA00023326"/>
    </source>
</evidence>
<dbReference type="PANTHER" id="PTHR10587">
    <property type="entry name" value="GLYCOSYL TRANSFERASE-RELATED"/>
    <property type="match status" value="1"/>
</dbReference>
<evidence type="ECO:0000256" key="3">
    <source>
        <dbReference type="ARBA" id="ARBA00022475"/>
    </source>
</evidence>
<feature type="region of interest" description="Disordered" evidence="14">
    <location>
        <begin position="341"/>
        <end position="376"/>
    </location>
</feature>
<evidence type="ECO:0000256" key="15">
    <source>
        <dbReference type="SAM" id="SignalP"/>
    </source>
</evidence>
<dbReference type="InterPro" id="IPR002509">
    <property type="entry name" value="NODB_dom"/>
</dbReference>
<keyword evidence="7" id="KW-0119">Carbohydrate metabolism</keyword>
<evidence type="ECO:0000256" key="13">
    <source>
        <dbReference type="ARBA" id="ARBA00048494"/>
    </source>
</evidence>
<gene>
    <name evidence="17" type="ORF">K435DRAFT_641341</name>
</gene>
<keyword evidence="6" id="KW-0472">Membrane</keyword>
<evidence type="ECO:0000256" key="4">
    <source>
        <dbReference type="ARBA" id="ARBA00022622"/>
    </source>
</evidence>
<keyword evidence="3" id="KW-1003">Cell membrane</keyword>
<keyword evidence="5" id="KW-0146">Chitin degradation</keyword>
<evidence type="ECO:0000256" key="9">
    <source>
        <dbReference type="ARBA" id="ARBA00023288"/>
    </source>
</evidence>
<feature type="chain" id="PRO_5020315603" description="chitin deacetylase" evidence="15">
    <location>
        <begin position="21"/>
        <end position="376"/>
    </location>
</feature>
<proteinExistence type="predicted"/>
<evidence type="ECO:0000313" key="18">
    <source>
        <dbReference type="Proteomes" id="UP000297245"/>
    </source>
</evidence>
<keyword evidence="8" id="KW-0170">Cobalt</keyword>
<evidence type="ECO:0000256" key="12">
    <source>
        <dbReference type="ARBA" id="ARBA00024056"/>
    </source>
</evidence>
<reference evidence="17 18" key="1">
    <citation type="journal article" date="2019" name="Nat. Ecol. Evol.">
        <title>Megaphylogeny resolves global patterns of mushroom evolution.</title>
        <authorList>
            <person name="Varga T."/>
            <person name="Krizsan K."/>
            <person name="Foldi C."/>
            <person name="Dima B."/>
            <person name="Sanchez-Garcia M."/>
            <person name="Sanchez-Ramirez S."/>
            <person name="Szollosi G.J."/>
            <person name="Szarkandi J.G."/>
            <person name="Papp V."/>
            <person name="Albert L."/>
            <person name="Andreopoulos W."/>
            <person name="Angelini C."/>
            <person name="Antonin V."/>
            <person name="Barry K.W."/>
            <person name="Bougher N.L."/>
            <person name="Buchanan P."/>
            <person name="Buyck B."/>
            <person name="Bense V."/>
            <person name="Catcheside P."/>
            <person name="Chovatia M."/>
            <person name="Cooper J."/>
            <person name="Damon W."/>
            <person name="Desjardin D."/>
            <person name="Finy P."/>
            <person name="Geml J."/>
            <person name="Haridas S."/>
            <person name="Hughes K."/>
            <person name="Justo A."/>
            <person name="Karasinski D."/>
            <person name="Kautmanova I."/>
            <person name="Kiss B."/>
            <person name="Kocsube S."/>
            <person name="Kotiranta H."/>
            <person name="LaButti K.M."/>
            <person name="Lechner B.E."/>
            <person name="Liimatainen K."/>
            <person name="Lipzen A."/>
            <person name="Lukacs Z."/>
            <person name="Mihaltcheva S."/>
            <person name="Morgado L.N."/>
            <person name="Niskanen T."/>
            <person name="Noordeloos M.E."/>
            <person name="Ohm R.A."/>
            <person name="Ortiz-Santana B."/>
            <person name="Ovrebo C."/>
            <person name="Racz N."/>
            <person name="Riley R."/>
            <person name="Savchenko A."/>
            <person name="Shiryaev A."/>
            <person name="Soop K."/>
            <person name="Spirin V."/>
            <person name="Szebenyi C."/>
            <person name="Tomsovsky M."/>
            <person name="Tulloss R.E."/>
            <person name="Uehling J."/>
            <person name="Grigoriev I.V."/>
            <person name="Vagvolgyi C."/>
            <person name="Papp T."/>
            <person name="Martin F.M."/>
            <person name="Miettinen O."/>
            <person name="Hibbett D.S."/>
            <person name="Nagy L.G."/>
        </authorList>
    </citation>
    <scope>NUCLEOTIDE SEQUENCE [LARGE SCALE GENOMIC DNA]</scope>
    <source>
        <strain evidence="17 18">CBS 962.96</strain>
    </source>
</reference>
<dbReference type="EC" id="3.5.1.41" evidence="12"/>
<evidence type="ECO:0000256" key="10">
    <source>
        <dbReference type="ARBA" id="ARBA00023316"/>
    </source>
</evidence>
<evidence type="ECO:0000256" key="8">
    <source>
        <dbReference type="ARBA" id="ARBA00023285"/>
    </source>
</evidence>
<dbReference type="GO" id="GO:0004099">
    <property type="term" value="F:chitin deacetylase activity"/>
    <property type="evidence" value="ECO:0007669"/>
    <property type="project" value="UniProtKB-EC"/>
</dbReference>
<dbReference type="GO" id="GO:0000272">
    <property type="term" value="P:polysaccharide catabolic process"/>
    <property type="evidence" value="ECO:0007669"/>
    <property type="project" value="UniProtKB-KW"/>
</dbReference>
<dbReference type="GO" id="GO:0071555">
    <property type="term" value="P:cell wall organization"/>
    <property type="evidence" value="ECO:0007669"/>
    <property type="project" value="UniProtKB-KW"/>
</dbReference>
<evidence type="ECO:0000256" key="1">
    <source>
        <dbReference type="ARBA" id="ARBA00001941"/>
    </source>
</evidence>
<evidence type="ECO:0000259" key="16">
    <source>
        <dbReference type="PROSITE" id="PS51677"/>
    </source>
</evidence>
<keyword evidence="9" id="KW-0449">Lipoprotein</keyword>
<accession>A0A4V4HIZ5</accession>
<keyword evidence="10" id="KW-0961">Cell wall biogenesis/degradation</keyword>
<keyword evidence="18" id="KW-1185">Reference proteome</keyword>
<comment type="cofactor">
    <cofactor evidence="1">
        <name>Co(2+)</name>
        <dbReference type="ChEBI" id="CHEBI:48828"/>
    </cofactor>
</comment>
<dbReference type="SUPFAM" id="SSF88713">
    <property type="entry name" value="Glycoside hydrolase/deacetylase"/>
    <property type="match status" value="1"/>
</dbReference>
<keyword evidence="4" id="KW-0325">Glycoprotein</keyword>
<keyword evidence="17" id="KW-0378">Hydrolase</keyword>
<sequence length="376" mass="41002">MLFSTLLLPLFLSLLSVADAHSHRLNKRLPSPSWHHARDHPVHALFRRDPGDDGQDYPDVGTPEWSSKYPNGPPDVTKMPAGWSNALKAAVSAGKIPNIPVSSSPGNVNPTYPAGHDPNGPEICSSTYKCRGQGEIWDGPDGTFGLGFDDGPLPPSGRLYDFLREHNETPTDFMIGLYILQNSQMFLQAVDDEHDIAVHTWTHPYMTTQTNEQVVAQLGWTMQIIHDSTGGRIPKYWRPPYGDSDNRVRAIAKEIFGLECIIWNQDTEDWSLTTNGTTPQAINASMTHWLTGPKSPGLIILEHELSDQSVQAFIDAYPVIVQNGWKIESVAQLANATNPSAYRNAPGTGDGPVTAGDILAPTPQTTTSATSSSSAT</sequence>
<evidence type="ECO:0000256" key="2">
    <source>
        <dbReference type="ARBA" id="ARBA00004609"/>
    </source>
</evidence>
<keyword evidence="4" id="KW-0336">GPI-anchor</keyword>
<dbReference type="PROSITE" id="PS51677">
    <property type="entry name" value="NODB"/>
    <property type="match status" value="1"/>
</dbReference>
<evidence type="ECO:0000256" key="5">
    <source>
        <dbReference type="ARBA" id="ARBA00023024"/>
    </source>
</evidence>
<evidence type="ECO:0000256" key="7">
    <source>
        <dbReference type="ARBA" id="ARBA00023277"/>
    </source>
</evidence>
<dbReference type="InterPro" id="IPR050248">
    <property type="entry name" value="Polysacc_deacetylase_ArnD"/>
</dbReference>
<dbReference type="Pfam" id="PF01522">
    <property type="entry name" value="Polysacc_deac_1"/>
    <property type="match status" value="1"/>
</dbReference>
<feature type="signal peptide" evidence="15">
    <location>
        <begin position="1"/>
        <end position="20"/>
    </location>
</feature>
<dbReference type="OrthoDB" id="407355at2759"/>
<comment type="catalytic activity">
    <reaction evidence="13">
        <text>[(1-&gt;4)-N-acetyl-beta-D-glucosaminyl](n) + n H2O = chitosan + n acetate</text>
        <dbReference type="Rhea" id="RHEA:10464"/>
        <dbReference type="Rhea" id="RHEA-COMP:9593"/>
        <dbReference type="Rhea" id="RHEA-COMP:9597"/>
        <dbReference type="ChEBI" id="CHEBI:15377"/>
        <dbReference type="ChEBI" id="CHEBI:17029"/>
        <dbReference type="ChEBI" id="CHEBI:30089"/>
        <dbReference type="ChEBI" id="CHEBI:57704"/>
        <dbReference type="EC" id="3.5.1.41"/>
    </reaction>
    <physiologicalReaction direction="left-to-right" evidence="13">
        <dbReference type="Rhea" id="RHEA:10465"/>
    </physiologicalReaction>
</comment>
<name>A0A4V4HIZ5_DENBC</name>
<dbReference type="Proteomes" id="UP000297245">
    <property type="component" value="Unassembled WGS sequence"/>
</dbReference>
<evidence type="ECO:0000256" key="14">
    <source>
        <dbReference type="SAM" id="MobiDB-lite"/>
    </source>
</evidence>
<dbReference type="GO" id="GO:0009272">
    <property type="term" value="P:fungal-type cell wall biogenesis"/>
    <property type="evidence" value="ECO:0007669"/>
    <property type="project" value="UniProtKB-ARBA"/>
</dbReference>
<keyword evidence="15" id="KW-0732">Signal</keyword>
<keyword evidence="11" id="KW-0624">Polysaccharide degradation</keyword>
<evidence type="ECO:0000313" key="17">
    <source>
        <dbReference type="EMBL" id="THV08556.1"/>
    </source>
</evidence>
<organism evidence="17 18">
    <name type="scientific">Dendrothele bispora (strain CBS 962.96)</name>
    <dbReference type="NCBI Taxonomy" id="1314807"/>
    <lineage>
        <taxon>Eukaryota</taxon>
        <taxon>Fungi</taxon>
        <taxon>Dikarya</taxon>
        <taxon>Basidiomycota</taxon>
        <taxon>Agaricomycotina</taxon>
        <taxon>Agaricomycetes</taxon>
        <taxon>Agaricomycetidae</taxon>
        <taxon>Agaricales</taxon>
        <taxon>Agaricales incertae sedis</taxon>
        <taxon>Dendrothele</taxon>
    </lineage>
</organism>
<evidence type="ECO:0000256" key="6">
    <source>
        <dbReference type="ARBA" id="ARBA00023136"/>
    </source>
</evidence>
<protein>
    <recommendedName>
        <fullName evidence="12">chitin deacetylase</fullName>
        <ecNumber evidence="12">3.5.1.41</ecNumber>
    </recommendedName>
</protein>
<dbReference type="GO" id="GO:0006032">
    <property type="term" value="P:chitin catabolic process"/>
    <property type="evidence" value="ECO:0007669"/>
    <property type="project" value="UniProtKB-KW"/>
</dbReference>
<dbReference type="AlphaFoldDB" id="A0A4V4HIZ5"/>
<dbReference type="GO" id="GO:0005886">
    <property type="term" value="C:plasma membrane"/>
    <property type="evidence" value="ECO:0007669"/>
    <property type="project" value="UniProtKB-SubCell"/>
</dbReference>